<name>A0ABM8DUY0_9MICO</name>
<feature type="chain" id="PRO_5046334867" evidence="1">
    <location>
        <begin position="25"/>
        <end position="301"/>
    </location>
</feature>
<proteinExistence type="predicted"/>
<evidence type="ECO:0000256" key="1">
    <source>
        <dbReference type="SAM" id="SignalP"/>
    </source>
</evidence>
<dbReference type="PROSITE" id="PS51257">
    <property type="entry name" value="PROKAR_LIPOPROTEIN"/>
    <property type="match status" value="1"/>
</dbReference>
<dbReference type="RefSeq" id="WP_263796725.1">
    <property type="nucleotide sequence ID" value="NZ_AP027141.1"/>
</dbReference>
<reference evidence="2 3" key="1">
    <citation type="submission" date="2022-12" db="EMBL/GenBank/DDBJ databases">
        <title>Microbacterium terricola strain KV-448 chromosome, complete genome.</title>
        <authorList>
            <person name="Oshima T."/>
            <person name="Moriya T."/>
            <person name="Bessho Y."/>
        </authorList>
    </citation>
    <scope>NUCLEOTIDE SEQUENCE [LARGE SCALE GENOMIC DNA]</scope>
    <source>
        <strain evidence="2 3">KV-448</strain>
    </source>
</reference>
<evidence type="ECO:0000313" key="3">
    <source>
        <dbReference type="Proteomes" id="UP001317779"/>
    </source>
</evidence>
<organism evidence="2 3">
    <name type="scientific">Microbacterium terricola</name>
    <dbReference type="NCBI Taxonomy" id="344163"/>
    <lineage>
        <taxon>Bacteria</taxon>
        <taxon>Bacillati</taxon>
        <taxon>Actinomycetota</taxon>
        <taxon>Actinomycetes</taxon>
        <taxon>Micrococcales</taxon>
        <taxon>Microbacteriaceae</taxon>
        <taxon>Microbacterium</taxon>
    </lineage>
</organism>
<sequence length="301" mass="31040">MRRGIAVTAAIIMAGGMLVACATARPMPEPPGALPAPTETVTAGAEYGTGMSGPGPFVIRYDGTELHLAPVTYCYGNACVDGVDEDPPSVGSPDELLVFVPVAGFDSLHVGQVEGDDYCTGRSVEAEVVDLGDGWWSVRPRGEAADYRVDLFAGGEGSGDMAATLRWSTPADAPLPEPVASLALIADHDGEPDSYGLELTVGNLAAPPEEYAATITVTAANGASTTIEAEPVTDCLPPGSLSFDGPDDEALAASRLGDFPFTYEVTLTLDGETHHALAVFPDDVDVEHGVAVPLEFAPALP</sequence>
<dbReference type="EMBL" id="AP027141">
    <property type="protein sequence ID" value="BDV29478.1"/>
    <property type="molecule type" value="Genomic_DNA"/>
</dbReference>
<evidence type="ECO:0000313" key="2">
    <source>
        <dbReference type="EMBL" id="BDV29478.1"/>
    </source>
</evidence>
<gene>
    <name evidence="2" type="ORF">Microterr_01380</name>
</gene>
<keyword evidence="3" id="KW-1185">Reference proteome</keyword>
<protein>
    <submittedName>
        <fullName evidence="2">Uncharacterized protein</fullName>
    </submittedName>
</protein>
<dbReference type="Proteomes" id="UP001317779">
    <property type="component" value="Chromosome"/>
</dbReference>
<feature type="signal peptide" evidence="1">
    <location>
        <begin position="1"/>
        <end position="24"/>
    </location>
</feature>
<accession>A0ABM8DUY0</accession>
<keyword evidence="1" id="KW-0732">Signal</keyword>